<gene>
    <name evidence="2" type="ORF">DLJ53_30090</name>
</gene>
<comment type="caution">
    <text evidence="2">The sequence shown here is derived from an EMBL/GenBank/DDBJ whole genome shotgun (WGS) entry which is preliminary data.</text>
</comment>
<dbReference type="EMBL" id="QHHQ01000009">
    <property type="protein sequence ID" value="RAH97444.1"/>
    <property type="molecule type" value="Genomic_DNA"/>
</dbReference>
<proteinExistence type="predicted"/>
<evidence type="ECO:0000313" key="2">
    <source>
        <dbReference type="EMBL" id="RAH97444.1"/>
    </source>
</evidence>
<feature type="region of interest" description="Disordered" evidence="1">
    <location>
        <begin position="49"/>
        <end position="88"/>
    </location>
</feature>
<feature type="compositionally biased region" description="Basic residues" evidence="1">
    <location>
        <begin position="69"/>
        <end position="88"/>
    </location>
</feature>
<evidence type="ECO:0000313" key="3">
    <source>
        <dbReference type="Proteomes" id="UP000249590"/>
    </source>
</evidence>
<name>A0A8B2NM54_9HYPH</name>
<sequence length="88" mass="9979">MEQAINVIKDKLLSKTAFIAEVDVAIEKIDIADWLFNLPEAEYKRCCSPDHIGAGTTATDGGRHDRPRGTTKSRERRRLLRRVSSARR</sequence>
<accession>A0A8B2NM54</accession>
<organism evidence="2 3">
    <name type="scientific">Acuticoccus sediminis</name>
    <dbReference type="NCBI Taxonomy" id="2184697"/>
    <lineage>
        <taxon>Bacteria</taxon>
        <taxon>Pseudomonadati</taxon>
        <taxon>Pseudomonadota</taxon>
        <taxon>Alphaproteobacteria</taxon>
        <taxon>Hyphomicrobiales</taxon>
        <taxon>Amorphaceae</taxon>
        <taxon>Acuticoccus</taxon>
    </lineage>
</organism>
<protein>
    <submittedName>
        <fullName evidence="2">Uncharacterized protein</fullName>
    </submittedName>
</protein>
<dbReference type="Proteomes" id="UP000249590">
    <property type="component" value="Unassembled WGS sequence"/>
</dbReference>
<keyword evidence="3" id="KW-1185">Reference proteome</keyword>
<reference evidence="2 3" key="1">
    <citation type="submission" date="2018-05" db="EMBL/GenBank/DDBJ databases">
        <title>Acuticoccus sediminis sp. nov., isolated from deep-sea sediment of Indian Ocean.</title>
        <authorList>
            <person name="Liu X."/>
            <person name="Lai Q."/>
            <person name="Du Y."/>
            <person name="Sun F."/>
            <person name="Zhang X."/>
            <person name="Wang S."/>
            <person name="Shao Z."/>
        </authorList>
    </citation>
    <scope>NUCLEOTIDE SEQUENCE [LARGE SCALE GENOMIC DNA]</scope>
    <source>
        <strain evidence="2 3">PTG4-2</strain>
    </source>
</reference>
<evidence type="ECO:0000256" key="1">
    <source>
        <dbReference type="SAM" id="MobiDB-lite"/>
    </source>
</evidence>
<dbReference type="AlphaFoldDB" id="A0A8B2NM54"/>